<dbReference type="AlphaFoldDB" id="X0UYJ0"/>
<reference evidence="1" key="1">
    <citation type="journal article" date="2014" name="Front. Microbiol.">
        <title>High frequency of phylogenetically diverse reductive dehalogenase-homologous genes in deep subseafloor sedimentary metagenomes.</title>
        <authorList>
            <person name="Kawai M."/>
            <person name="Futagami T."/>
            <person name="Toyoda A."/>
            <person name="Takaki Y."/>
            <person name="Nishi S."/>
            <person name="Hori S."/>
            <person name="Arai W."/>
            <person name="Tsubouchi T."/>
            <person name="Morono Y."/>
            <person name="Uchiyama I."/>
            <person name="Ito T."/>
            <person name="Fujiyama A."/>
            <person name="Inagaki F."/>
            <person name="Takami H."/>
        </authorList>
    </citation>
    <scope>NUCLEOTIDE SEQUENCE</scope>
    <source>
        <strain evidence="1">Expedition CK06-06</strain>
    </source>
</reference>
<comment type="caution">
    <text evidence="1">The sequence shown here is derived from an EMBL/GenBank/DDBJ whole genome shotgun (WGS) entry which is preliminary data.</text>
</comment>
<dbReference type="InterPro" id="IPR001036">
    <property type="entry name" value="Acrflvin-R"/>
</dbReference>
<name>X0UYJ0_9ZZZZ</name>
<gene>
    <name evidence="1" type="ORF">S01H1_44184</name>
</gene>
<evidence type="ECO:0000313" key="1">
    <source>
        <dbReference type="EMBL" id="GAG05373.1"/>
    </source>
</evidence>
<dbReference type="Gene3D" id="3.30.70.1430">
    <property type="entry name" value="Multidrug efflux transporter AcrB pore domain"/>
    <property type="match status" value="1"/>
</dbReference>
<dbReference type="PANTHER" id="PTHR32063">
    <property type="match status" value="1"/>
</dbReference>
<dbReference type="PANTHER" id="PTHR32063:SF19">
    <property type="entry name" value="CATION EFFLUX SYSTEM PROTEIN CUSA"/>
    <property type="match status" value="1"/>
</dbReference>
<dbReference type="GO" id="GO:0042910">
    <property type="term" value="F:xenobiotic transmembrane transporter activity"/>
    <property type="evidence" value="ECO:0007669"/>
    <property type="project" value="TreeGrafter"/>
</dbReference>
<sequence length="102" mass="11461">MVLAVIGWGVVVAPFDWQLDPIPRDPVPVDAIPDIGENQQIVFTKWPGRSPQDVQDQITYPLTVVLRGIPRVKTIRSSSMFGFSSIYIIFDEDAGFDWSRGK</sequence>
<organism evidence="1">
    <name type="scientific">marine sediment metagenome</name>
    <dbReference type="NCBI Taxonomy" id="412755"/>
    <lineage>
        <taxon>unclassified sequences</taxon>
        <taxon>metagenomes</taxon>
        <taxon>ecological metagenomes</taxon>
    </lineage>
</organism>
<dbReference type="SUPFAM" id="SSF82693">
    <property type="entry name" value="Multidrug efflux transporter AcrB pore domain, PN1, PN2, PC1 and PC2 subdomains"/>
    <property type="match status" value="1"/>
</dbReference>
<protein>
    <submittedName>
        <fullName evidence="1">Uncharacterized protein</fullName>
    </submittedName>
</protein>
<accession>X0UYJ0</accession>
<dbReference type="EMBL" id="BARS01028172">
    <property type="protein sequence ID" value="GAG05373.1"/>
    <property type="molecule type" value="Genomic_DNA"/>
</dbReference>
<dbReference type="Pfam" id="PF00873">
    <property type="entry name" value="ACR_tran"/>
    <property type="match status" value="1"/>
</dbReference>
<proteinExistence type="predicted"/>
<dbReference type="GO" id="GO:0005886">
    <property type="term" value="C:plasma membrane"/>
    <property type="evidence" value="ECO:0007669"/>
    <property type="project" value="TreeGrafter"/>
</dbReference>
<feature type="non-terminal residue" evidence="1">
    <location>
        <position position="102"/>
    </location>
</feature>